<dbReference type="AlphaFoldDB" id="A0A1H1T533"/>
<dbReference type="EMBL" id="LT629749">
    <property type="protein sequence ID" value="SDS55223.1"/>
    <property type="molecule type" value="Genomic_DNA"/>
</dbReference>
<gene>
    <name evidence="3" type="ORF">SAMN04488543_1945</name>
</gene>
<feature type="domain" description="Calcineurin-like phosphoesterase" evidence="2">
    <location>
        <begin position="41"/>
        <end position="247"/>
    </location>
</feature>
<evidence type="ECO:0000313" key="4">
    <source>
        <dbReference type="Proteomes" id="UP000199092"/>
    </source>
</evidence>
<dbReference type="InterPro" id="IPR029052">
    <property type="entry name" value="Metallo-depent_PP-like"/>
</dbReference>
<evidence type="ECO:0000256" key="1">
    <source>
        <dbReference type="SAM" id="SignalP"/>
    </source>
</evidence>
<dbReference type="GO" id="GO:0016787">
    <property type="term" value="F:hydrolase activity"/>
    <property type="evidence" value="ECO:0007669"/>
    <property type="project" value="InterPro"/>
</dbReference>
<dbReference type="OrthoDB" id="58809at2"/>
<protein>
    <submittedName>
        <fullName evidence="3">Calcineurin-like phosphoesterase</fullName>
    </submittedName>
</protein>
<dbReference type="Proteomes" id="UP000199092">
    <property type="component" value="Chromosome I"/>
</dbReference>
<dbReference type="RefSeq" id="WP_157720391.1">
    <property type="nucleotide sequence ID" value="NZ_LT629749.1"/>
</dbReference>
<proteinExistence type="predicted"/>
<evidence type="ECO:0000259" key="2">
    <source>
        <dbReference type="Pfam" id="PF00149"/>
    </source>
</evidence>
<sequence>MRLRTLTVATATFLALGLACPAAAAATPTQSRTSYGRSHYTFAVIGDIPYGAEQVASFPRVVDQINADPAVALVNHLGDIKNGSTECSDAYFGQIRSDFDGFADPLVYTPGDNEWTDCHRPNNGGYNPLERLTAIRGVFFDRPGTSLGQHPVRLASQTRSGYPENVRYRRGGVSFALPHIVGSNNGLAPWTGQDTATPEQTAEVLGRTAAAIELIRDGFESARRHHDRAVVVMTQADMFDPTVTNPEYTDYYAFTPIVRALAEEATDFRGEVYLINGDSHVYNSDRPLSSTSPWPAFYGLARPVEKLQRITVDGSDNNNDYLRISVGRGKRHVLSWTRVPYAS</sequence>
<dbReference type="InterPro" id="IPR004843">
    <property type="entry name" value="Calcineurin-like_PHP"/>
</dbReference>
<evidence type="ECO:0000313" key="3">
    <source>
        <dbReference type="EMBL" id="SDS55223.1"/>
    </source>
</evidence>
<keyword evidence="1" id="KW-0732">Signal</keyword>
<feature type="signal peptide" evidence="1">
    <location>
        <begin position="1"/>
        <end position="24"/>
    </location>
</feature>
<keyword evidence="4" id="KW-1185">Reference proteome</keyword>
<feature type="chain" id="PRO_5009260810" evidence="1">
    <location>
        <begin position="25"/>
        <end position="343"/>
    </location>
</feature>
<name>A0A1H1T533_9ACTN</name>
<dbReference type="Pfam" id="PF00149">
    <property type="entry name" value="Metallophos"/>
    <property type="match status" value="1"/>
</dbReference>
<organism evidence="3 4">
    <name type="scientific">Friedmanniella luteola</name>
    <dbReference type="NCBI Taxonomy" id="546871"/>
    <lineage>
        <taxon>Bacteria</taxon>
        <taxon>Bacillati</taxon>
        <taxon>Actinomycetota</taxon>
        <taxon>Actinomycetes</taxon>
        <taxon>Propionibacteriales</taxon>
        <taxon>Nocardioidaceae</taxon>
        <taxon>Friedmanniella</taxon>
    </lineage>
</organism>
<reference evidence="3 4" key="1">
    <citation type="submission" date="2016-10" db="EMBL/GenBank/DDBJ databases">
        <authorList>
            <person name="de Groot N.N."/>
        </authorList>
    </citation>
    <scope>NUCLEOTIDE SEQUENCE [LARGE SCALE GENOMIC DNA]</scope>
    <source>
        <strain evidence="3 4">DSM 21741</strain>
    </source>
</reference>
<dbReference type="PROSITE" id="PS51257">
    <property type="entry name" value="PROKAR_LIPOPROTEIN"/>
    <property type="match status" value="1"/>
</dbReference>
<dbReference type="SUPFAM" id="SSF56300">
    <property type="entry name" value="Metallo-dependent phosphatases"/>
    <property type="match status" value="1"/>
</dbReference>
<dbReference type="STRING" id="546871.SAMN04488543_1945"/>
<accession>A0A1H1T533</accession>